<accession>A0A3G2R2D0</accession>
<dbReference type="InterPro" id="IPR039425">
    <property type="entry name" value="RNA_pol_sigma-70-like"/>
</dbReference>
<dbReference type="EMBL" id="CP033169">
    <property type="protein sequence ID" value="AYO29461.1"/>
    <property type="molecule type" value="Genomic_DNA"/>
</dbReference>
<name>A0A3G2R2D0_9FIRM</name>
<gene>
    <name evidence="8" type="ORF">D2962_01515</name>
</gene>
<feature type="domain" description="Helix-turn-helix conjugative transposon-like" evidence="7">
    <location>
        <begin position="9"/>
        <end position="62"/>
    </location>
</feature>
<keyword evidence="5" id="KW-0804">Transcription</keyword>
<dbReference type="InterPro" id="IPR024760">
    <property type="entry name" value="HTH_dom_conjug_TS-like"/>
</dbReference>
<dbReference type="InterPro" id="IPR013325">
    <property type="entry name" value="RNA_pol_sigma_r2"/>
</dbReference>
<protein>
    <submittedName>
        <fullName evidence="8">Sigma-70 family RNA polymerase sigma factor</fullName>
    </submittedName>
</protein>
<evidence type="ECO:0000256" key="4">
    <source>
        <dbReference type="ARBA" id="ARBA00023125"/>
    </source>
</evidence>
<dbReference type="InterPro" id="IPR013324">
    <property type="entry name" value="RNA_pol_sigma_r3/r4-like"/>
</dbReference>
<dbReference type="InterPro" id="IPR014284">
    <property type="entry name" value="RNA_pol_sigma-70_dom"/>
</dbReference>
<keyword evidence="4" id="KW-0238">DNA-binding</keyword>
<dbReference type="GO" id="GO:0003677">
    <property type="term" value="F:DNA binding"/>
    <property type="evidence" value="ECO:0007669"/>
    <property type="project" value="UniProtKB-KW"/>
</dbReference>
<dbReference type="Pfam" id="PF12645">
    <property type="entry name" value="HTH_16"/>
    <property type="match status" value="1"/>
</dbReference>
<dbReference type="PANTHER" id="PTHR43133">
    <property type="entry name" value="RNA POLYMERASE ECF-TYPE SIGMA FACTO"/>
    <property type="match status" value="1"/>
</dbReference>
<organism evidence="8 9">
    <name type="scientific">Biomaibacter acetigenes</name>
    <dbReference type="NCBI Taxonomy" id="2316383"/>
    <lineage>
        <taxon>Bacteria</taxon>
        <taxon>Bacillati</taxon>
        <taxon>Bacillota</taxon>
        <taxon>Clostridia</taxon>
        <taxon>Thermosediminibacterales</taxon>
        <taxon>Tepidanaerobacteraceae</taxon>
        <taxon>Biomaibacter</taxon>
    </lineage>
</organism>
<dbReference type="Proteomes" id="UP000280960">
    <property type="component" value="Chromosome"/>
</dbReference>
<dbReference type="NCBIfam" id="TIGR02937">
    <property type="entry name" value="sigma70-ECF"/>
    <property type="match status" value="1"/>
</dbReference>
<evidence type="ECO:0000256" key="5">
    <source>
        <dbReference type="ARBA" id="ARBA00023163"/>
    </source>
</evidence>
<dbReference type="PANTHER" id="PTHR43133:SF58">
    <property type="entry name" value="ECF RNA POLYMERASE SIGMA FACTOR SIGD"/>
    <property type="match status" value="1"/>
</dbReference>
<keyword evidence="2" id="KW-0805">Transcription regulation</keyword>
<dbReference type="AlphaFoldDB" id="A0A3G2R2D0"/>
<sequence length="213" mass="25234">MKHEERLGELILKMKSRDEEAFAKLIDTFSPMLRKYSYQMGYDDDFTEELTERLINAIHRFNPEVYNRGKGPKEDYDMDLLEANLVIWVKNSMKYAVERLADKYETYSKTQLSILNCPVYDDNEEEMIDRVADENVDIAEEICSDMEAQKKLSRLPKKQKATVIYTILSGYSEAETAKKMRISQQAVHKLKQRALENLRKEYLKDDYWKMNKN</sequence>
<evidence type="ECO:0000313" key="8">
    <source>
        <dbReference type="EMBL" id="AYO29461.1"/>
    </source>
</evidence>
<keyword evidence="9" id="KW-1185">Reference proteome</keyword>
<reference evidence="8 9" key="1">
    <citation type="submission" date="2018-10" db="EMBL/GenBank/DDBJ databases">
        <authorList>
            <person name="Zhang X."/>
        </authorList>
    </citation>
    <scope>NUCLEOTIDE SEQUENCE [LARGE SCALE GENOMIC DNA]</scope>
    <source>
        <strain evidence="8 9">SK-G1</strain>
    </source>
</reference>
<evidence type="ECO:0000256" key="3">
    <source>
        <dbReference type="ARBA" id="ARBA00023082"/>
    </source>
</evidence>
<evidence type="ECO:0000256" key="1">
    <source>
        <dbReference type="ARBA" id="ARBA00010641"/>
    </source>
</evidence>
<dbReference type="GO" id="GO:0016987">
    <property type="term" value="F:sigma factor activity"/>
    <property type="evidence" value="ECO:0007669"/>
    <property type="project" value="UniProtKB-KW"/>
</dbReference>
<comment type="similarity">
    <text evidence="1">Belongs to the sigma-70 factor family. ECF subfamily.</text>
</comment>
<evidence type="ECO:0000256" key="2">
    <source>
        <dbReference type="ARBA" id="ARBA00023015"/>
    </source>
</evidence>
<dbReference type="RefSeq" id="WP_122013895.1">
    <property type="nucleotide sequence ID" value="NZ_CP033169.1"/>
</dbReference>
<dbReference type="Gene3D" id="1.10.1740.10">
    <property type="match status" value="1"/>
</dbReference>
<dbReference type="SUPFAM" id="SSF88946">
    <property type="entry name" value="Sigma2 domain of RNA polymerase sigma factors"/>
    <property type="match status" value="1"/>
</dbReference>
<dbReference type="SUPFAM" id="SSF88659">
    <property type="entry name" value="Sigma3 and sigma4 domains of RNA polymerase sigma factors"/>
    <property type="match status" value="1"/>
</dbReference>
<dbReference type="KEGG" id="bacg:D2962_01515"/>
<dbReference type="InterPro" id="IPR013249">
    <property type="entry name" value="RNA_pol_sigma70_r4_t2"/>
</dbReference>
<keyword evidence="3" id="KW-0731">Sigma factor</keyword>
<proteinExistence type="inferred from homology"/>
<evidence type="ECO:0000259" key="6">
    <source>
        <dbReference type="Pfam" id="PF08281"/>
    </source>
</evidence>
<evidence type="ECO:0000313" key="9">
    <source>
        <dbReference type="Proteomes" id="UP000280960"/>
    </source>
</evidence>
<evidence type="ECO:0000259" key="7">
    <source>
        <dbReference type="Pfam" id="PF12645"/>
    </source>
</evidence>
<feature type="domain" description="RNA polymerase sigma factor 70 region 4 type 2" evidence="6">
    <location>
        <begin position="147"/>
        <end position="198"/>
    </location>
</feature>
<dbReference type="Gene3D" id="1.10.10.10">
    <property type="entry name" value="Winged helix-like DNA-binding domain superfamily/Winged helix DNA-binding domain"/>
    <property type="match status" value="1"/>
</dbReference>
<dbReference type="Pfam" id="PF08281">
    <property type="entry name" value="Sigma70_r4_2"/>
    <property type="match status" value="1"/>
</dbReference>
<dbReference type="InterPro" id="IPR036388">
    <property type="entry name" value="WH-like_DNA-bd_sf"/>
</dbReference>
<dbReference type="GO" id="GO:0006352">
    <property type="term" value="P:DNA-templated transcription initiation"/>
    <property type="evidence" value="ECO:0007669"/>
    <property type="project" value="InterPro"/>
</dbReference>